<dbReference type="NCBIfam" id="TIGR01903">
    <property type="entry name" value="cas5_csm4"/>
    <property type="match status" value="1"/>
</dbReference>
<gene>
    <name evidence="6" type="ORF">CHF27_006630</name>
</gene>
<name>A0A371ITI1_9FIRM</name>
<dbReference type="InterPro" id="IPR005510">
    <property type="entry name" value="Csm4"/>
</dbReference>
<comment type="caution">
    <text evidence="6">The sequence shown here is derived from an EMBL/GenBank/DDBJ whole genome shotgun (WGS) entry which is preliminary data.</text>
</comment>
<dbReference type="EMBL" id="NOJZ02000008">
    <property type="protein sequence ID" value="RDY23792.1"/>
    <property type="molecule type" value="Genomic_DNA"/>
</dbReference>
<dbReference type="OrthoDB" id="9790529at2"/>
<organism evidence="6 7">
    <name type="scientific">Romboutsia maritimum</name>
    <dbReference type="NCBI Taxonomy" id="2020948"/>
    <lineage>
        <taxon>Bacteria</taxon>
        <taxon>Bacillati</taxon>
        <taxon>Bacillota</taxon>
        <taxon>Clostridia</taxon>
        <taxon>Peptostreptococcales</taxon>
        <taxon>Peptostreptococcaceae</taxon>
        <taxon>Romboutsia</taxon>
    </lineage>
</organism>
<evidence type="ECO:0000256" key="1">
    <source>
        <dbReference type="ARBA" id="ARBA00005772"/>
    </source>
</evidence>
<evidence type="ECO:0000256" key="3">
    <source>
        <dbReference type="ARBA" id="ARBA00022884"/>
    </source>
</evidence>
<evidence type="ECO:0000259" key="5">
    <source>
        <dbReference type="Pfam" id="PF03787"/>
    </source>
</evidence>
<reference evidence="6 7" key="1">
    <citation type="journal article" date="2017" name="Genome Announc.">
        <title>Draft Genome Sequence of Romboutsia maritimum sp. nov. Strain CCRI-22766(T), Isolated from Coastal Estuarine Mud.</title>
        <authorList>
            <person name="Maheux A.F."/>
            <person name="Boudreau D.K."/>
            <person name="Berube E."/>
            <person name="Boissinot M."/>
            <person name="Raymond F."/>
            <person name="Brodeur S."/>
            <person name="Corbeil J."/>
            <person name="Brightwell G."/>
            <person name="Broda D."/>
            <person name="Omar R.F."/>
            <person name="Bergeron M.G."/>
        </authorList>
    </citation>
    <scope>NUCLEOTIDE SEQUENCE [LARGE SCALE GENOMIC DNA]</scope>
    <source>
        <strain evidence="6 7">CCRI-22766</strain>
    </source>
</reference>
<dbReference type="Pfam" id="PF03787">
    <property type="entry name" value="RAMPs"/>
    <property type="match status" value="1"/>
</dbReference>
<feature type="domain" description="CRISPR type III-associated protein" evidence="5">
    <location>
        <begin position="21"/>
        <end position="251"/>
    </location>
</feature>
<evidence type="ECO:0000313" key="6">
    <source>
        <dbReference type="EMBL" id="RDY23792.1"/>
    </source>
</evidence>
<keyword evidence="4" id="KW-0051">Antiviral defense</keyword>
<dbReference type="RefSeq" id="WP_095404416.1">
    <property type="nucleotide sequence ID" value="NZ_NOJZ02000008.1"/>
</dbReference>
<dbReference type="Proteomes" id="UP000243494">
    <property type="component" value="Unassembled WGS sequence"/>
</dbReference>
<dbReference type="AlphaFoldDB" id="A0A371ITI1"/>
<comment type="similarity">
    <text evidence="1">Belongs to the CRISPR-associated Csm4 family.</text>
</comment>
<proteinExistence type="inferred from homology"/>
<dbReference type="GO" id="GO:0003723">
    <property type="term" value="F:RNA binding"/>
    <property type="evidence" value="ECO:0007669"/>
    <property type="project" value="UniProtKB-KW"/>
</dbReference>
<evidence type="ECO:0000256" key="4">
    <source>
        <dbReference type="ARBA" id="ARBA00023118"/>
    </source>
</evidence>
<keyword evidence="7" id="KW-1185">Reference proteome</keyword>
<keyword evidence="3" id="KW-0694">RNA-binding</keyword>
<dbReference type="GO" id="GO:0051607">
    <property type="term" value="P:defense response to virus"/>
    <property type="evidence" value="ECO:0007669"/>
    <property type="project" value="UniProtKB-KW"/>
</dbReference>
<dbReference type="InterPro" id="IPR005537">
    <property type="entry name" value="RAMP_III_fam"/>
</dbReference>
<sequence length="360" mass="41747">MAYNIYEWKINPKSSFMTKLQSDTIWGHIIWAIRYLEGEEYLENILEQFEDNNSPFIVSNGFISGYLPFIKKGIVSTRGIKSILSKKNNLTKQNIKLYTRLVDEFNKIEFIDTETFNTLRKDELMSLYSDVANSKRCPITLRKFEFEHKQALHLYFKSPEEYKREDNVTTYNDLVKTQSLTKNKINRLTNSSEQDDGSGVFTVYETFYKSSISIYIKLRDDVDVEKFNTYLKYIQQNGFGKKASSGKGYFETVSFEKREDLFDSQYEGNGYVVLSNYIPKQGDYSDVVGVSLLTKRGKVSGIYSQNENIFKKPFVCFTPGSVFKGNPNLNKGKMLKGLYYDEKIVQYGIPFILGVDINDK</sequence>
<accession>A0A371ITI1</accession>
<evidence type="ECO:0000256" key="2">
    <source>
        <dbReference type="ARBA" id="ARBA00016109"/>
    </source>
</evidence>
<evidence type="ECO:0000313" key="7">
    <source>
        <dbReference type="Proteomes" id="UP000243494"/>
    </source>
</evidence>
<protein>
    <recommendedName>
        <fullName evidence="2">CRISPR system Cms protein Csm4</fullName>
    </recommendedName>
</protein>